<dbReference type="EMBL" id="PKPP01002479">
    <property type="protein sequence ID" value="PWA74986.1"/>
    <property type="molecule type" value="Genomic_DNA"/>
</dbReference>
<evidence type="ECO:0000313" key="2">
    <source>
        <dbReference type="Proteomes" id="UP000245207"/>
    </source>
</evidence>
<keyword evidence="1" id="KW-0378">Hydrolase</keyword>
<accession>A0A2U1NNC5</accession>
<dbReference type="InterPro" id="IPR036691">
    <property type="entry name" value="Endo/exonu/phosph_ase_sf"/>
</dbReference>
<dbReference type="AlphaFoldDB" id="A0A2U1NNC5"/>
<dbReference type="SUPFAM" id="SSF56219">
    <property type="entry name" value="DNase I-like"/>
    <property type="match status" value="1"/>
</dbReference>
<dbReference type="GO" id="GO:0004527">
    <property type="term" value="F:exonuclease activity"/>
    <property type="evidence" value="ECO:0007669"/>
    <property type="project" value="UniProtKB-KW"/>
</dbReference>
<gene>
    <name evidence="1" type="ORF">CTI12_AA247480</name>
</gene>
<dbReference type="GO" id="GO:0004519">
    <property type="term" value="F:endonuclease activity"/>
    <property type="evidence" value="ECO:0007669"/>
    <property type="project" value="UniProtKB-KW"/>
</dbReference>
<name>A0A2U1NNC5_ARTAN</name>
<sequence length="162" mass="18783">MDHHPWSGLHHLTLRFRLDDEENVPTPMLRVETVPDLCIVVPTMSINRGNDVMLLNFCLSNSYETGDVTTDTILPMGGRRFTRIDKSCSKMAKLDRFLVSNRLTECLYQMVGMVLPRLWSDHCPIVLKHEARDYGPIPFKLFNSWSMHEGYEQVVRDAWNTT</sequence>
<keyword evidence="1" id="KW-0540">Nuclease</keyword>
<reference evidence="1 2" key="1">
    <citation type="journal article" date="2018" name="Mol. Plant">
        <title>The genome of Artemisia annua provides insight into the evolution of Asteraceae family and artemisinin biosynthesis.</title>
        <authorList>
            <person name="Shen Q."/>
            <person name="Zhang L."/>
            <person name="Liao Z."/>
            <person name="Wang S."/>
            <person name="Yan T."/>
            <person name="Shi P."/>
            <person name="Liu M."/>
            <person name="Fu X."/>
            <person name="Pan Q."/>
            <person name="Wang Y."/>
            <person name="Lv Z."/>
            <person name="Lu X."/>
            <person name="Zhang F."/>
            <person name="Jiang W."/>
            <person name="Ma Y."/>
            <person name="Chen M."/>
            <person name="Hao X."/>
            <person name="Li L."/>
            <person name="Tang Y."/>
            <person name="Lv G."/>
            <person name="Zhou Y."/>
            <person name="Sun X."/>
            <person name="Brodelius P.E."/>
            <person name="Rose J.K.C."/>
            <person name="Tang K."/>
        </authorList>
    </citation>
    <scope>NUCLEOTIDE SEQUENCE [LARGE SCALE GENOMIC DNA]</scope>
    <source>
        <strain evidence="2">cv. Huhao1</strain>
        <tissue evidence="1">Leaf</tissue>
    </source>
</reference>
<protein>
    <submittedName>
        <fullName evidence="1">Endonuclease/exonuclease/phosphatase</fullName>
    </submittedName>
</protein>
<dbReference type="Proteomes" id="UP000245207">
    <property type="component" value="Unassembled WGS sequence"/>
</dbReference>
<keyword evidence="1" id="KW-0255">Endonuclease</keyword>
<dbReference type="PANTHER" id="PTHR33710">
    <property type="entry name" value="BNAC02G09200D PROTEIN"/>
    <property type="match status" value="1"/>
</dbReference>
<dbReference type="OrthoDB" id="1435636at2759"/>
<dbReference type="PANTHER" id="PTHR33710:SF64">
    <property type="entry name" value="ENDONUCLEASE_EXONUCLEASE_PHOSPHATASE DOMAIN-CONTAINING PROTEIN"/>
    <property type="match status" value="1"/>
</dbReference>
<keyword evidence="1" id="KW-0269">Exonuclease</keyword>
<comment type="caution">
    <text evidence="1">The sequence shown here is derived from an EMBL/GenBank/DDBJ whole genome shotgun (WGS) entry which is preliminary data.</text>
</comment>
<organism evidence="1 2">
    <name type="scientific">Artemisia annua</name>
    <name type="common">Sweet wormwood</name>
    <dbReference type="NCBI Taxonomy" id="35608"/>
    <lineage>
        <taxon>Eukaryota</taxon>
        <taxon>Viridiplantae</taxon>
        <taxon>Streptophyta</taxon>
        <taxon>Embryophyta</taxon>
        <taxon>Tracheophyta</taxon>
        <taxon>Spermatophyta</taxon>
        <taxon>Magnoliopsida</taxon>
        <taxon>eudicotyledons</taxon>
        <taxon>Gunneridae</taxon>
        <taxon>Pentapetalae</taxon>
        <taxon>asterids</taxon>
        <taxon>campanulids</taxon>
        <taxon>Asterales</taxon>
        <taxon>Asteraceae</taxon>
        <taxon>Asteroideae</taxon>
        <taxon>Anthemideae</taxon>
        <taxon>Artemisiinae</taxon>
        <taxon>Artemisia</taxon>
    </lineage>
</organism>
<evidence type="ECO:0000313" key="1">
    <source>
        <dbReference type="EMBL" id="PWA74986.1"/>
    </source>
</evidence>
<keyword evidence="2" id="KW-1185">Reference proteome</keyword>
<proteinExistence type="predicted"/>
<dbReference type="Gene3D" id="3.60.10.10">
    <property type="entry name" value="Endonuclease/exonuclease/phosphatase"/>
    <property type="match status" value="1"/>
</dbReference>